<dbReference type="InterPro" id="IPR052343">
    <property type="entry name" value="Retrotransposon-Effector_Assoc"/>
</dbReference>
<protein>
    <recommendedName>
        <fullName evidence="3">Reverse transcriptase domain-containing protein</fullName>
    </recommendedName>
</protein>
<proteinExistence type="predicted"/>
<evidence type="ECO:0000313" key="2">
    <source>
        <dbReference type="Proteomes" id="UP000288805"/>
    </source>
</evidence>
<comment type="caution">
    <text evidence="1">The sequence shown here is derived from an EMBL/GenBank/DDBJ whole genome shotgun (WGS) entry which is preliminary data.</text>
</comment>
<accession>A0A438JBP3</accession>
<dbReference type="AlphaFoldDB" id="A0A438JBP3"/>
<dbReference type="PANTHER" id="PTHR46890">
    <property type="entry name" value="NON-LTR RETROLELEMENT REVERSE TRANSCRIPTASE-LIKE PROTEIN-RELATED"/>
    <property type="match status" value="1"/>
</dbReference>
<reference evidence="1 2" key="1">
    <citation type="journal article" date="2018" name="PLoS Genet.">
        <title>Population sequencing reveals clonal diversity and ancestral inbreeding in the grapevine cultivar Chardonnay.</title>
        <authorList>
            <person name="Roach M.J."/>
            <person name="Johnson D.L."/>
            <person name="Bohlmann J."/>
            <person name="van Vuuren H.J."/>
            <person name="Jones S.J."/>
            <person name="Pretorius I.S."/>
            <person name="Schmidt S.A."/>
            <person name="Borneman A.R."/>
        </authorList>
    </citation>
    <scope>NUCLEOTIDE SEQUENCE [LARGE SCALE GENOMIC DNA]</scope>
    <source>
        <strain evidence="2">cv. Chardonnay</strain>
        <tissue evidence="1">Leaf</tissue>
    </source>
</reference>
<organism evidence="1 2">
    <name type="scientific">Vitis vinifera</name>
    <name type="common">Grape</name>
    <dbReference type="NCBI Taxonomy" id="29760"/>
    <lineage>
        <taxon>Eukaryota</taxon>
        <taxon>Viridiplantae</taxon>
        <taxon>Streptophyta</taxon>
        <taxon>Embryophyta</taxon>
        <taxon>Tracheophyta</taxon>
        <taxon>Spermatophyta</taxon>
        <taxon>Magnoliopsida</taxon>
        <taxon>eudicotyledons</taxon>
        <taxon>Gunneridae</taxon>
        <taxon>Pentapetalae</taxon>
        <taxon>rosids</taxon>
        <taxon>Vitales</taxon>
        <taxon>Vitaceae</taxon>
        <taxon>Viteae</taxon>
        <taxon>Vitis</taxon>
    </lineage>
</organism>
<evidence type="ECO:0008006" key="3">
    <source>
        <dbReference type="Google" id="ProtNLM"/>
    </source>
</evidence>
<name>A0A438JBP3_VITVI</name>
<dbReference type="PANTHER" id="PTHR46890:SF50">
    <property type="entry name" value="RNA-DIRECTED DNA POLYMERASE, EUKARYOTA, REVERSE TRANSCRIPTASE ZINC-BINDING DOMAIN PROTEIN-RELATED"/>
    <property type="match status" value="1"/>
</dbReference>
<sequence>MDPARRNFLETKIKESVTEGRDRNTTFFHSMANAHRKRNSLARIKINGSWIIEDADIKNGVVHAFKLLLSDSGNWRPSLDGMQFERLGEQKATRLEEPFSEEEVFGALMYLSCEKDPGPDGFPMAFWQLSWELVKEVMSFFREFHENGRFVKSLNATFLVLIPRKRGQILDASLIANEVIDSILKKNCCGILSSFSVLVNDTPDGLFQSSRGLRQGDPPSPYLFVVAMEALSCLIKRAVNGGFLKGCQVRGLPLGASYKSVAVWDGVEESVMGYNLPSQDLGVKSLSILNKDLLIKWSWSNATEKEALWKRVISWKYGEEKGGGVLGRLRRGLV</sequence>
<dbReference type="EMBL" id="QGNW01000051">
    <property type="protein sequence ID" value="RVX06375.1"/>
    <property type="molecule type" value="Genomic_DNA"/>
</dbReference>
<dbReference type="Proteomes" id="UP000288805">
    <property type="component" value="Unassembled WGS sequence"/>
</dbReference>
<evidence type="ECO:0000313" key="1">
    <source>
        <dbReference type="EMBL" id="RVX06375.1"/>
    </source>
</evidence>
<gene>
    <name evidence="1" type="ORF">CK203_023673</name>
</gene>